<proteinExistence type="predicted"/>
<dbReference type="Gene3D" id="2.60.11.10">
    <property type="entry name" value="Cytochrome c oxidase, subunit Vb"/>
    <property type="match status" value="1"/>
</dbReference>
<dbReference type="InterPro" id="IPR036972">
    <property type="entry name" value="Cyt_c_oxidase_su5b_sf"/>
</dbReference>
<dbReference type="FunFam" id="2.60.11.10:FF:000004">
    <property type="entry name" value="Cytochrome c oxidase subunit 5B"/>
    <property type="match status" value="1"/>
</dbReference>
<feature type="binding site" evidence="3">
    <location>
        <position position="86"/>
    </location>
    <ligand>
        <name>Zn(2+)</name>
        <dbReference type="ChEBI" id="CHEBI:29105"/>
    </ligand>
</feature>
<comment type="caution">
    <text evidence="4">The sequence shown here is derived from an EMBL/GenBank/DDBJ whole genome shotgun (WGS) entry which is preliminary data.</text>
</comment>
<dbReference type="GO" id="GO:0006123">
    <property type="term" value="P:mitochondrial electron transport, cytochrome c to oxygen"/>
    <property type="evidence" value="ECO:0007669"/>
    <property type="project" value="InterPro"/>
</dbReference>
<dbReference type="PANTHER" id="PTHR10122:SF0">
    <property type="entry name" value="CYTOCHROME C OXIDASE SUBUNIT 5B, ISOFORM A-RELATED"/>
    <property type="match status" value="1"/>
</dbReference>
<reference evidence="4 5" key="1">
    <citation type="journal article" date="2017" name="Curr. Biol.">
        <title>The Evolution of Venom by Co-option of Single-Copy Genes.</title>
        <authorList>
            <person name="Martinson E.O."/>
            <person name="Mrinalini"/>
            <person name="Kelkar Y.D."/>
            <person name="Chang C.H."/>
            <person name="Werren J.H."/>
        </authorList>
    </citation>
    <scope>NUCLEOTIDE SEQUENCE [LARGE SCALE GENOMIC DNA]</scope>
    <source>
        <strain evidence="4 5">Alberta</strain>
        <tissue evidence="4">Whole body</tissue>
    </source>
</reference>
<dbReference type="OrthoDB" id="10249250at2759"/>
<dbReference type="Proteomes" id="UP000215335">
    <property type="component" value="Unassembled WGS sequence"/>
</dbReference>
<evidence type="ECO:0000256" key="3">
    <source>
        <dbReference type="PIRSR" id="PIRSR602124-1"/>
    </source>
</evidence>
<gene>
    <name evidence="4" type="ORF">TSAR_005715</name>
</gene>
<dbReference type="GO" id="GO:0046872">
    <property type="term" value="F:metal ion binding"/>
    <property type="evidence" value="ECO:0007669"/>
    <property type="project" value="UniProtKB-KW"/>
</dbReference>
<organism evidence="4 5">
    <name type="scientific">Trichomalopsis sarcophagae</name>
    <dbReference type="NCBI Taxonomy" id="543379"/>
    <lineage>
        <taxon>Eukaryota</taxon>
        <taxon>Metazoa</taxon>
        <taxon>Ecdysozoa</taxon>
        <taxon>Arthropoda</taxon>
        <taxon>Hexapoda</taxon>
        <taxon>Insecta</taxon>
        <taxon>Pterygota</taxon>
        <taxon>Neoptera</taxon>
        <taxon>Endopterygota</taxon>
        <taxon>Hymenoptera</taxon>
        <taxon>Apocrita</taxon>
        <taxon>Proctotrupomorpha</taxon>
        <taxon>Chalcidoidea</taxon>
        <taxon>Pteromalidae</taxon>
        <taxon>Pteromalinae</taxon>
        <taxon>Trichomalopsis</taxon>
    </lineage>
</organism>
<dbReference type="PROSITE" id="PS51359">
    <property type="entry name" value="COX5B_2"/>
    <property type="match status" value="1"/>
</dbReference>
<evidence type="ECO:0008006" key="6">
    <source>
        <dbReference type="Google" id="ProtNLM"/>
    </source>
</evidence>
<evidence type="ECO:0000313" key="5">
    <source>
        <dbReference type="Proteomes" id="UP000215335"/>
    </source>
</evidence>
<protein>
    <recommendedName>
        <fullName evidence="6">Cytochrome c oxidase subunit 5B, mitochondrial</fullName>
    </recommendedName>
</protein>
<evidence type="ECO:0000256" key="2">
    <source>
        <dbReference type="ARBA" id="ARBA00022833"/>
    </source>
</evidence>
<evidence type="ECO:0000313" key="4">
    <source>
        <dbReference type="EMBL" id="OXU27100.1"/>
    </source>
</evidence>
<keyword evidence="5" id="KW-1185">Reference proteome</keyword>
<feature type="binding site" evidence="3">
    <location>
        <position position="108"/>
    </location>
    <ligand>
        <name>Zn(2+)</name>
        <dbReference type="ChEBI" id="CHEBI:29105"/>
    </ligand>
</feature>
<dbReference type="EMBL" id="NNAY01000665">
    <property type="protein sequence ID" value="OXU27100.1"/>
    <property type="molecule type" value="Genomic_DNA"/>
</dbReference>
<dbReference type="SUPFAM" id="SSF57802">
    <property type="entry name" value="Rubredoxin-like"/>
    <property type="match status" value="1"/>
</dbReference>
<dbReference type="GO" id="GO:0005740">
    <property type="term" value="C:mitochondrial envelope"/>
    <property type="evidence" value="ECO:0007669"/>
    <property type="project" value="InterPro"/>
</dbReference>
<keyword evidence="1 3" id="KW-0479">Metal-binding</keyword>
<name>A0A232F9F6_9HYME</name>
<sequence>MASLCRRAIFQVARRPLHMSACRSMEEKMADPLDHATGLEKAEMLAELAGNDDPFDTKVMKRGPGTKECPNLVGSFFKSRLVGCICEEDQLHINWMWLHKGKPRRCECGHWFKLVERTPVQV</sequence>
<dbReference type="InterPro" id="IPR002124">
    <property type="entry name" value="Cyt_c_oxidase_su5b"/>
</dbReference>
<dbReference type="GO" id="GO:0045277">
    <property type="term" value="C:respiratory chain complex IV"/>
    <property type="evidence" value="ECO:0007669"/>
    <property type="project" value="InterPro"/>
</dbReference>
<dbReference type="PANTHER" id="PTHR10122">
    <property type="entry name" value="CYTOCHROME C OXIDASE SUBUNIT 5B, MITOCHONDRIAL"/>
    <property type="match status" value="1"/>
</dbReference>
<feature type="binding site" evidence="3">
    <location>
        <position position="106"/>
    </location>
    <ligand>
        <name>Zn(2+)</name>
        <dbReference type="ChEBI" id="CHEBI:29105"/>
    </ligand>
</feature>
<feature type="binding site" evidence="3">
    <location>
        <position position="84"/>
    </location>
    <ligand>
        <name>Zn(2+)</name>
        <dbReference type="ChEBI" id="CHEBI:29105"/>
    </ligand>
</feature>
<accession>A0A232F9F6</accession>
<dbReference type="Pfam" id="PF01215">
    <property type="entry name" value="COX5B"/>
    <property type="match status" value="1"/>
</dbReference>
<dbReference type="CDD" id="cd00924">
    <property type="entry name" value="Cyt_c_Oxidase_Vb"/>
    <property type="match status" value="1"/>
</dbReference>
<keyword evidence="2 3" id="KW-0862">Zinc</keyword>
<dbReference type="AlphaFoldDB" id="A0A232F9F6"/>
<evidence type="ECO:0000256" key="1">
    <source>
        <dbReference type="ARBA" id="ARBA00022723"/>
    </source>
</evidence>
<dbReference type="STRING" id="543379.A0A232F9F6"/>